<feature type="region of interest" description="Disordered" evidence="1">
    <location>
        <begin position="8"/>
        <end position="30"/>
    </location>
</feature>
<protein>
    <submittedName>
        <fullName evidence="2">Uncharacterized protein</fullName>
    </submittedName>
</protein>
<name>A0A550C898_9AGAR</name>
<evidence type="ECO:0000313" key="2">
    <source>
        <dbReference type="EMBL" id="TRM60926.1"/>
    </source>
</evidence>
<comment type="caution">
    <text evidence="2">The sequence shown here is derived from an EMBL/GenBank/DDBJ whole genome shotgun (WGS) entry which is preliminary data.</text>
</comment>
<dbReference type="Proteomes" id="UP000320762">
    <property type="component" value="Unassembled WGS sequence"/>
</dbReference>
<sequence>MCTIVEAVGPSPRDNLRRRQQCSDGHDSLGPARRLDAVLTTDHLLSPIARTTPIDQGRCSHHQSAMLVARRQYLNCCSETTAGQSMRKVSNPRHVRNRRRDTSSRLSPSLVGTRAYMPPSTGKRTRDCVWAGYPFNFVEQMAAIHQTSISQLPVAKKTPYSNSSLRPINDFQRRACTS</sequence>
<dbReference type="EMBL" id="VDMD01000019">
    <property type="protein sequence ID" value="TRM60926.1"/>
    <property type="molecule type" value="Genomic_DNA"/>
</dbReference>
<proteinExistence type="predicted"/>
<gene>
    <name evidence="2" type="ORF">BD626DRAFT_95300</name>
</gene>
<feature type="compositionally biased region" description="Basic residues" evidence="1">
    <location>
        <begin position="90"/>
        <end position="99"/>
    </location>
</feature>
<accession>A0A550C898</accession>
<reference evidence="2 3" key="1">
    <citation type="journal article" date="2019" name="New Phytol.">
        <title>Comparative genomics reveals unique wood-decay strategies and fruiting body development in the Schizophyllaceae.</title>
        <authorList>
            <person name="Almasi E."/>
            <person name="Sahu N."/>
            <person name="Krizsan K."/>
            <person name="Balint B."/>
            <person name="Kovacs G.M."/>
            <person name="Kiss B."/>
            <person name="Cseklye J."/>
            <person name="Drula E."/>
            <person name="Henrissat B."/>
            <person name="Nagy I."/>
            <person name="Chovatia M."/>
            <person name="Adam C."/>
            <person name="LaButti K."/>
            <person name="Lipzen A."/>
            <person name="Riley R."/>
            <person name="Grigoriev I.V."/>
            <person name="Nagy L.G."/>
        </authorList>
    </citation>
    <scope>NUCLEOTIDE SEQUENCE [LARGE SCALE GENOMIC DNA]</scope>
    <source>
        <strain evidence="2 3">NL-1724</strain>
    </source>
</reference>
<dbReference type="AlphaFoldDB" id="A0A550C898"/>
<keyword evidence="3" id="KW-1185">Reference proteome</keyword>
<evidence type="ECO:0000256" key="1">
    <source>
        <dbReference type="SAM" id="MobiDB-lite"/>
    </source>
</evidence>
<organism evidence="2 3">
    <name type="scientific">Schizophyllum amplum</name>
    <dbReference type="NCBI Taxonomy" id="97359"/>
    <lineage>
        <taxon>Eukaryota</taxon>
        <taxon>Fungi</taxon>
        <taxon>Dikarya</taxon>
        <taxon>Basidiomycota</taxon>
        <taxon>Agaricomycotina</taxon>
        <taxon>Agaricomycetes</taxon>
        <taxon>Agaricomycetidae</taxon>
        <taxon>Agaricales</taxon>
        <taxon>Schizophyllaceae</taxon>
        <taxon>Schizophyllum</taxon>
    </lineage>
</organism>
<feature type="region of interest" description="Disordered" evidence="1">
    <location>
        <begin position="85"/>
        <end position="119"/>
    </location>
</feature>
<evidence type="ECO:0000313" key="3">
    <source>
        <dbReference type="Proteomes" id="UP000320762"/>
    </source>
</evidence>